<dbReference type="OrthoDB" id="6964257at2"/>
<keyword evidence="4" id="KW-0808">Transferase</keyword>
<dbReference type="InterPro" id="IPR011050">
    <property type="entry name" value="Pectin_lyase_fold/virulence"/>
</dbReference>
<dbReference type="InterPro" id="IPR029044">
    <property type="entry name" value="Nucleotide-diphossugar_trans"/>
</dbReference>
<organism evidence="6 7">
    <name type="scientific">Coleofasciculus chthonoplastes PCC 7420</name>
    <dbReference type="NCBI Taxonomy" id="118168"/>
    <lineage>
        <taxon>Bacteria</taxon>
        <taxon>Bacillati</taxon>
        <taxon>Cyanobacteriota</taxon>
        <taxon>Cyanophyceae</taxon>
        <taxon>Coleofasciculales</taxon>
        <taxon>Coleofasciculaceae</taxon>
        <taxon>Coleofasciculus</taxon>
    </lineage>
</organism>
<proteinExistence type="predicted"/>
<dbReference type="SUPFAM" id="SSF51126">
    <property type="entry name" value="Pectin lyase-like"/>
    <property type="match status" value="1"/>
</dbReference>
<dbReference type="Gene3D" id="2.160.20.10">
    <property type="entry name" value="Single-stranded right-handed beta-helix, Pectin lyase-like"/>
    <property type="match status" value="1"/>
</dbReference>
<evidence type="ECO:0000256" key="4">
    <source>
        <dbReference type="ARBA" id="ARBA00022679"/>
    </source>
</evidence>
<gene>
    <name evidence="6" type="ORF">MC7420_8232</name>
</gene>
<dbReference type="AlphaFoldDB" id="B4W0S6"/>
<dbReference type="STRING" id="118168.MC7420_8232"/>
<sequence length="695" mass="79575">MTQLFRWQNISSYLNWFALLCLSAFGFIGFYLLRNPEQLNLLGISGLISMGLIGIWRWSWWALQVIRSRIYLHWVFPRWRKQADRIPLDKLPPVCLLVPTYKEKPWITERVFRVIAQEAQSLSHPLTLLVTSSSNDENAAILKILKSVDPELSCIRLIQMVQTGEGKRKAMADGLRELARLNLPQNAVVGLMDGDSELTPGTLRRCLPFFRLFPKMGALTTDELPIVEGSYLFSEWFHLRLSQRHYQMCSVSLSQKVMCLTGRFSLFRAEAALHPTFADQLELDTLDDWLWGQFKFLSGDDKTTWYWLLRRGYDMLYIPDVIVYSIETISGSLLDRAYQNMRRWYGNMLRNSDRAIGLGPAKAGWFMWYCLLDQRISYWTTLITPGSLSICLVQGYWLVAGVILCWILCTRPIILTIIFWGRQSRLKPIHLPVFLIAQWSSCIIKIWTQMNLAQQKWSNRGNQSISAAGSGWERLVKVSVSRFLYVSQLFGFVIILCWFASLLSPLQDVAGLWSNSTWAMSQSVPPQIVEAIDHGIIPNDGQDDAKSLQALINRLSGEDPVQINLPIGEIDLFHPIEINRSHTIIKGQGMRRTILQAYISKPDTKAVLVIRPREHPLTETAESDQNRIQDIHLSKFTLRKKSLNSTENISDVGSIILDNVVNSSLKNLDLPNNQNHPLVMRNTENITVEYVMAGL</sequence>
<keyword evidence="5" id="KW-0472">Membrane</keyword>
<evidence type="ECO:0000256" key="1">
    <source>
        <dbReference type="ARBA" id="ARBA00004236"/>
    </source>
</evidence>
<dbReference type="SUPFAM" id="SSF53448">
    <property type="entry name" value="Nucleotide-diphospho-sugar transferases"/>
    <property type="match status" value="1"/>
</dbReference>
<dbReference type="PANTHER" id="PTHR22913:SF12">
    <property type="entry name" value="MANNURONAN SYNTHASE"/>
    <property type="match status" value="1"/>
</dbReference>
<keyword evidence="2" id="KW-1003">Cell membrane</keyword>
<dbReference type="GO" id="GO:0005886">
    <property type="term" value="C:plasma membrane"/>
    <property type="evidence" value="ECO:0007669"/>
    <property type="project" value="UniProtKB-SubCell"/>
</dbReference>
<keyword evidence="3" id="KW-0328">Glycosyltransferase</keyword>
<dbReference type="RefSeq" id="WP_006104666.1">
    <property type="nucleotide sequence ID" value="NZ_DS989866.1"/>
</dbReference>
<dbReference type="Pfam" id="PF13641">
    <property type="entry name" value="Glyco_tranf_2_3"/>
    <property type="match status" value="1"/>
</dbReference>
<reference evidence="6 7" key="1">
    <citation type="submission" date="2008-07" db="EMBL/GenBank/DDBJ databases">
        <authorList>
            <person name="Tandeau de Marsac N."/>
            <person name="Ferriera S."/>
            <person name="Johnson J."/>
            <person name="Kravitz S."/>
            <person name="Beeson K."/>
            <person name="Sutton G."/>
            <person name="Rogers Y.-H."/>
            <person name="Friedman R."/>
            <person name="Frazier M."/>
            <person name="Venter J.C."/>
        </authorList>
    </citation>
    <scope>NUCLEOTIDE SEQUENCE [LARGE SCALE GENOMIC DNA]</scope>
    <source>
        <strain evidence="6 7">PCC 7420</strain>
    </source>
</reference>
<dbReference type="eggNOG" id="COG1215">
    <property type="taxonomic scope" value="Bacteria"/>
</dbReference>
<dbReference type="Gene3D" id="3.90.550.10">
    <property type="entry name" value="Spore Coat Polysaccharide Biosynthesis Protein SpsA, Chain A"/>
    <property type="match status" value="1"/>
</dbReference>
<evidence type="ECO:0000313" key="7">
    <source>
        <dbReference type="Proteomes" id="UP000003835"/>
    </source>
</evidence>
<protein>
    <submittedName>
        <fullName evidence="6">Uncharacterized protein</fullName>
    </submittedName>
</protein>
<dbReference type="EMBL" id="DS989866">
    <property type="protein sequence ID" value="EDX72140.1"/>
    <property type="molecule type" value="Genomic_DNA"/>
</dbReference>
<comment type="subcellular location">
    <subcellularLocation>
        <location evidence="1">Cell membrane</location>
    </subcellularLocation>
</comment>
<keyword evidence="7" id="KW-1185">Reference proteome</keyword>
<name>B4W0S6_9CYAN</name>
<dbReference type="GO" id="GO:0050501">
    <property type="term" value="F:hyaluronan synthase activity"/>
    <property type="evidence" value="ECO:0007669"/>
    <property type="project" value="TreeGrafter"/>
</dbReference>
<accession>B4W0S6</accession>
<dbReference type="PANTHER" id="PTHR22913">
    <property type="entry name" value="HYALURONAN SYNTHASE"/>
    <property type="match status" value="1"/>
</dbReference>
<evidence type="ECO:0000256" key="5">
    <source>
        <dbReference type="ARBA" id="ARBA00023136"/>
    </source>
</evidence>
<dbReference type="GO" id="GO:0085029">
    <property type="term" value="P:extracellular matrix assembly"/>
    <property type="evidence" value="ECO:0007669"/>
    <property type="project" value="TreeGrafter"/>
</dbReference>
<evidence type="ECO:0000256" key="2">
    <source>
        <dbReference type="ARBA" id="ARBA00022475"/>
    </source>
</evidence>
<dbReference type="GO" id="GO:0030213">
    <property type="term" value="P:hyaluronan biosynthetic process"/>
    <property type="evidence" value="ECO:0007669"/>
    <property type="project" value="TreeGrafter"/>
</dbReference>
<evidence type="ECO:0000256" key="3">
    <source>
        <dbReference type="ARBA" id="ARBA00022676"/>
    </source>
</evidence>
<dbReference type="Proteomes" id="UP000003835">
    <property type="component" value="Unassembled WGS sequence"/>
</dbReference>
<evidence type="ECO:0000313" key="6">
    <source>
        <dbReference type="EMBL" id="EDX72140.1"/>
    </source>
</evidence>
<dbReference type="InterPro" id="IPR012334">
    <property type="entry name" value="Pectin_lyas_fold"/>
</dbReference>
<dbReference type="HOGENOM" id="CLU_024914_0_0_3"/>